<dbReference type="InParanoid" id="A8N695"/>
<dbReference type="AlphaFoldDB" id="A8N695"/>
<keyword evidence="2" id="KW-1185">Reference proteome</keyword>
<dbReference type="RefSeq" id="XP_001830367.1">
    <property type="nucleotide sequence ID" value="XM_001830315.2"/>
</dbReference>
<organism evidence="1 2">
    <name type="scientific">Coprinopsis cinerea (strain Okayama-7 / 130 / ATCC MYA-4618 / FGSC 9003)</name>
    <name type="common">Inky cap fungus</name>
    <name type="synonym">Hormographiella aspergillata</name>
    <dbReference type="NCBI Taxonomy" id="240176"/>
    <lineage>
        <taxon>Eukaryota</taxon>
        <taxon>Fungi</taxon>
        <taxon>Dikarya</taxon>
        <taxon>Basidiomycota</taxon>
        <taxon>Agaricomycotina</taxon>
        <taxon>Agaricomycetes</taxon>
        <taxon>Agaricomycetidae</taxon>
        <taxon>Agaricales</taxon>
        <taxon>Agaricineae</taxon>
        <taxon>Psathyrellaceae</taxon>
        <taxon>Coprinopsis</taxon>
    </lineage>
</organism>
<dbReference type="Proteomes" id="UP000001861">
    <property type="component" value="Unassembled WGS sequence"/>
</dbReference>
<evidence type="ECO:0000313" key="1">
    <source>
        <dbReference type="EMBL" id="EAU91514.1"/>
    </source>
</evidence>
<gene>
    <name evidence="1" type="ORF">CC1G_02003</name>
</gene>
<protein>
    <submittedName>
        <fullName evidence="1">Uncharacterized protein</fullName>
    </submittedName>
</protein>
<name>A8N695_COPC7</name>
<reference evidence="1 2" key="1">
    <citation type="journal article" date="2010" name="Proc. Natl. Acad. Sci. U.S.A.">
        <title>Insights into evolution of multicellular fungi from the assembled chromosomes of the mushroom Coprinopsis cinerea (Coprinus cinereus).</title>
        <authorList>
            <person name="Stajich J.E."/>
            <person name="Wilke S.K."/>
            <person name="Ahren D."/>
            <person name="Au C.H."/>
            <person name="Birren B.W."/>
            <person name="Borodovsky M."/>
            <person name="Burns C."/>
            <person name="Canback B."/>
            <person name="Casselton L.A."/>
            <person name="Cheng C.K."/>
            <person name="Deng J."/>
            <person name="Dietrich F.S."/>
            <person name="Fargo D.C."/>
            <person name="Farman M.L."/>
            <person name="Gathman A.C."/>
            <person name="Goldberg J."/>
            <person name="Guigo R."/>
            <person name="Hoegger P.J."/>
            <person name="Hooker J.B."/>
            <person name="Huggins A."/>
            <person name="James T.Y."/>
            <person name="Kamada T."/>
            <person name="Kilaru S."/>
            <person name="Kodira C."/>
            <person name="Kues U."/>
            <person name="Kupfer D."/>
            <person name="Kwan H.S."/>
            <person name="Lomsadze A."/>
            <person name="Li W."/>
            <person name="Lilly W.W."/>
            <person name="Ma L.J."/>
            <person name="Mackey A.J."/>
            <person name="Manning G."/>
            <person name="Martin F."/>
            <person name="Muraguchi H."/>
            <person name="Natvig D.O."/>
            <person name="Palmerini H."/>
            <person name="Ramesh M.A."/>
            <person name="Rehmeyer C.J."/>
            <person name="Roe B.A."/>
            <person name="Shenoy N."/>
            <person name="Stanke M."/>
            <person name="Ter-Hovhannisyan V."/>
            <person name="Tunlid A."/>
            <person name="Velagapudi R."/>
            <person name="Vision T.J."/>
            <person name="Zeng Q."/>
            <person name="Zolan M.E."/>
            <person name="Pukkila P.J."/>
        </authorList>
    </citation>
    <scope>NUCLEOTIDE SEQUENCE [LARGE SCALE GENOMIC DNA]</scope>
    <source>
        <strain evidence="2">Okayama-7 / 130 / ATCC MYA-4618 / FGSC 9003</strain>
    </source>
</reference>
<sequence length="269" mass="30508">MEAVLTYLEDLDLESPVSSFSPEKQKKVHNLVQQALKKDDLRSKSVPPDILRYAVLANVFPEYDVSKTKLILALLTSLEAQRKVHLDYLEGEHPSLLQPDASQLANDEGGLLPSPELKKHIFEMKEFDSDMHEMFLRIVETATCYHAYDTWLNHSLPDFWERFNYYFPALSGTGSPRCIFYKMMSPAEDQRLKSAGMSCLHAITEGFAIAKELNATSELSVNDILKSDEFSTIHTPDFVTRAGGLQAVIKAYVNTICDDHRIIQKLMGY</sequence>
<dbReference type="EMBL" id="AACS02000003">
    <property type="protein sequence ID" value="EAU91514.1"/>
    <property type="molecule type" value="Genomic_DNA"/>
</dbReference>
<dbReference type="GeneID" id="6006807"/>
<comment type="caution">
    <text evidence="1">The sequence shown here is derived from an EMBL/GenBank/DDBJ whole genome shotgun (WGS) entry which is preliminary data.</text>
</comment>
<evidence type="ECO:0000313" key="2">
    <source>
        <dbReference type="Proteomes" id="UP000001861"/>
    </source>
</evidence>
<proteinExistence type="predicted"/>
<accession>A8N695</accession>
<dbReference type="VEuPathDB" id="FungiDB:CC1G_02003"/>
<dbReference type="KEGG" id="cci:CC1G_02003"/>